<dbReference type="Proteomes" id="UP000192906">
    <property type="component" value="Unassembled WGS sequence"/>
</dbReference>
<gene>
    <name evidence="3" type="ORF">SAMN06295933_2499</name>
</gene>
<organism evidence="3 4">
    <name type="scientific">Desulfovibrio gilichinskyi</name>
    <dbReference type="NCBI Taxonomy" id="1519643"/>
    <lineage>
        <taxon>Bacteria</taxon>
        <taxon>Pseudomonadati</taxon>
        <taxon>Thermodesulfobacteriota</taxon>
        <taxon>Desulfovibrionia</taxon>
        <taxon>Desulfovibrionales</taxon>
        <taxon>Desulfovibrionaceae</taxon>
        <taxon>Desulfovibrio</taxon>
    </lineage>
</organism>
<feature type="domain" description="DUF4234" evidence="2">
    <location>
        <begin position="27"/>
        <end position="111"/>
    </location>
</feature>
<dbReference type="InterPro" id="IPR025328">
    <property type="entry name" value="DUF4234"/>
</dbReference>
<proteinExistence type="predicted"/>
<sequence>MGNGQIHKGEIMNDINQLKNRINTKTLNFLLLTIVTFGIYPLMWIHKNHNIISEVTKISIFKDSYTIIMAVCVGLESFAGFDIQIDLLLIIPEVVLGVFYVMFSLNARKALQAYALNEYKIKLKMNYLYTIIFSAYYINYCINDLPNDLNKSQLSGDNIA</sequence>
<evidence type="ECO:0000313" key="4">
    <source>
        <dbReference type="Proteomes" id="UP000192906"/>
    </source>
</evidence>
<protein>
    <recommendedName>
        <fullName evidence="2">DUF4234 domain-containing protein</fullName>
    </recommendedName>
</protein>
<keyword evidence="4" id="KW-1185">Reference proteome</keyword>
<dbReference type="EMBL" id="FWZU01000004">
    <property type="protein sequence ID" value="SMF25663.1"/>
    <property type="molecule type" value="Genomic_DNA"/>
</dbReference>
<feature type="transmembrane region" description="Helical" evidence="1">
    <location>
        <begin position="87"/>
        <end position="105"/>
    </location>
</feature>
<evidence type="ECO:0000313" key="3">
    <source>
        <dbReference type="EMBL" id="SMF25663.1"/>
    </source>
</evidence>
<dbReference type="STRING" id="1519643.SAMN06295933_2499"/>
<keyword evidence="1" id="KW-1133">Transmembrane helix</keyword>
<reference evidence="4" key="1">
    <citation type="submission" date="2017-04" db="EMBL/GenBank/DDBJ databases">
        <authorList>
            <person name="Varghese N."/>
            <person name="Submissions S."/>
        </authorList>
    </citation>
    <scope>NUCLEOTIDE SEQUENCE [LARGE SCALE GENOMIC DNA]</scope>
    <source>
        <strain evidence="4">K3S</strain>
    </source>
</reference>
<keyword evidence="1" id="KW-0472">Membrane</keyword>
<name>A0A1X7E1C3_9BACT</name>
<feature type="transmembrane region" description="Helical" evidence="1">
    <location>
        <begin position="27"/>
        <end position="45"/>
    </location>
</feature>
<evidence type="ECO:0000259" key="2">
    <source>
        <dbReference type="Pfam" id="PF14018"/>
    </source>
</evidence>
<feature type="transmembrane region" description="Helical" evidence="1">
    <location>
        <begin position="126"/>
        <end position="142"/>
    </location>
</feature>
<keyword evidence="1" id="KW-0812">Transmembrane</keyword>
<dbReference type="Pfam" id="PF14018">
    <property type="entry name" value="DUF4234"/>
    <property type="match status" value="1"/>
</dbReference>
<accession>A0A1X7E1C3</accession>
<evidence type="ECO:0000256" key="1">
    <source>
        <dbReference type="SAM" id="Phobius"/>
    </source>
</evidence>
<dbReference type="AlphaFoldDB" id="A0A1X7E1C3"/>